<feature type="active site" evidence="4 5">
    <location>
        <position position="285"/>
    </location>
</feature>
<gene>
    <name evidence="8" type="ORF">CTAYLR_008644</name>
</gene>
<proteinExistence type="inferred from homology"/>
<keyword evidence="9" id="KW-1185">Reference proteome</keyword>
<evidence type="ECO:0000313" key="9">
    <source>
        <dbReference type="Proteomes" id="UP001230188"/>
    </source>
</evidence>
<dbReference type="FunFam" id="3.40.309.10:FF:000003">
    <property type="entry name" value="Aldehyde dehydrogenase"/>
    <property type="match status" value="1"/>
</dbReference>
<dbReference type="InterPro" id="IPR016161">
    <property type="entry name" value="Ald_DH/histidinol_DH"/>
</dbReference>
<keyword evidence="2 3" id="KW-0560">Oxidoreductase</keyword>
<dbReference type="CDD" id="cd07087">
    <property type="entry name" value="ALDH_F3-13-14_CALDH-like"/>
    <property type="match status" value="1"/>
</dbReference>
<dbReference type="InterPro" id="IPR015590">
    <property type="entry name" value="Aldehyde_DH_dom"/>
</dbReference>
<dbReference type="AlphaFoldDB" id="A0AAD7U5T9"/>
<dbReference type="GO" id="GO:0004029">
    <property type="term" value="F:aldehyde dehydrogenase (NAD+) activity"/>
    <property type="evidence" value="ECO:0007669"/>
    <property type="project" value="TreeGrafter"/>
</dbReference>
<dbReference type="EMBL" id="JAQMWT010000642">
    <property type="protein sequence ID" value="KAJ8598796.1"/>
    <property type="molecule type" value="Genomic_DNA"/>
</dbReference>
<dbReference type="GO" id="GO:0005737">
    <property type="term" value="C:cytoplasm"/>
    <property type="evidence" value="ECO:0007669"/>
    <property type="project" value="TreeGrafter"/>
</dbReference>
<dbReference type="Gene3D" id="3.40.309.10">
    <property type="entry name" value="Aldehyde Dehydrogenase, Chain A, domain 2"/>
    <property type="match status" value="1"/>
</dbReference>
<dbReference type="PROSITE" id="PS00687">
    <property type="entry name" value="ALDEHYDE_DEHYDR_GLU"/>
    <property type="match status" value="1"/>
</dbReference>
<dbReference type="SUPFAM" id="SSF53720">
    <property type="entry name" value="ALDH-like"/>
    <property type="match status" value="1"/>
</dbReference>
<dbReference type="GO" id="GO:0006081">
    <property type="term" value="P:aldehyde metabolic process"/>
    <property type="evidence" value="ECO:0007669"/>
    <property type="project" value="InterPro"/>
</dbReference>
<comment type="caution">
    <text evidence="8">The sequence shown here is derived from an EMBL/GenBank/DDBJ whole genome shotgun (WGS) entry which is preliminary data.</text>
</comment>
<dbReference type="InterPro" id="IPR012394">
    <property type="entry name" value="Aldehyde_DH_NAD(P)"/>
</dbReference>
<feature type="domain" description="Aldehyde dehydrogenase" evidence="7">
    <location>
        <begin position="71"/>
        <end position="498"/>
    </location>
</feature>
<evidence type="ECO:0000256" key="6">
    <source>
        <dbReference type="RuleBase" id="RU003345"/>
    </source>
</evidence>
<dbReference type="PANTHER" id="PTHR43570">
    <property type="entry name" value="ALDEHYDE DEHYDROGENASE"/>
    <property type="match status" value="1"/>
</dbReference>
<evidence type="ECO:0000256" key="3">
    <source>
        <dbReference type="PIRNR" id="PIRNR036492"/>
    </source>
</evidence>
<evidence type="ECO:0000313" key="8">
    <source>
        <dbReference type="EMBL" id="KAJ8598796.1"/>
    </source>
</evidence>
<evidence type="ECO:0000256" key="5">
    <source>
        <dbReference type="PROSITE-ProRule" id="PRU10007"/>
    </source>
</evidence>
<dbReference type="InterPro" id="IPR016163">
    <property type="entry name" value="Ald_DH_C"/>
</dbReference>
<evidence type="ECO:0000256" key="4">
    <source>
        <dbReference type="PIRSR" id="PIRSR036492-1"/>
    </source>
</evidence>
<accession>A0AAD7U5T9</accession>
<reference evidence="8" key="1">
    <citation type="submission" date="2023-01" db="EMBL/GenBank/DDBJ databases">
        <title>Metagenome sequencing of chrysophaentin producing Chrysophaeum taylorii.</title>
        <authorList>
            <person name="Davison J."/>
            <person name="Bewley C."/>
        </authorList>
    </citation>
    <scope>NUCLEOTIDE SEQUENCE</scope>
    <source>
        <strain evidence="8">NIES-1699</strain>
    </source>
</reference>
<evidence type="ECO:0000259" key="7">
    <source>
        <dbReference type="Pfam" id="PF00171"/>
    </source>
</evidence>
<sequence>MMTRTRRMIPFRDMMMLEWTPFVAVGALAVAILREAYIRRKLSGAVVWPGPAPPEEEEEKNAPNKLIISEVVDELRRSFEAGVTQPYAARLAALQGLLKFVESEAEAIVAAGAADLGKPRVEAMTYDVYTVRSEILHLIGRLNHLAGWHRVGPDATLVTFPSRGAYLVPEPLGVALVLGTWNFAFMLTLVPLAGAIAAGNAVVLKPCGRASKSAALLASRLHHYVSPRVARVVGAEFTSDRDAEIAFATDLLRLRFDKIFFTGSSRVGKIVAKAAAEHLTPCVLELGGKNPVYVHSDADLAVASKRLVWGRMLNAGQQCVAPDYVLCHETIADDLAAACKDRIKEAFGDDPKSSPDFGRVLDVDRLDRLLKDANVVCGGNVDRDDRYVAPTVLKASLDSDFMKDEIFGPILLLVPVKSPDAAIAVVNDRPKPLSLYVFSKSMDVARDFARRTSSGGLTVNDTIFHATHPHLPFGGVGASGTGNYHGDATFEAFSHYKPVLVKDSVFTWANFFVYPPWTPLKSKLVTATLAPGLFFKSSSS</sequence>
<evidence type="ECO:0000256" key="1">
    <source>
        <dbReference type="ARBA" id="ARBA00009986"/>
    </source>
</evidence>
<protein>
    <recommendedName>
        <fullName evidence="3">Aldehyde dehydrogenase</fullName>
    </recommendedName>
</protein>
<organism evidence="8 9">
    <name type="scientific">Chrysophaeum taylorii</name>
    <dbReference type="NCBI Taxonomy" id="2483200"/>
    <lineage>
        <taxon>Eukaryota</taxon>
        <taxon>Sar</taxon>
        <taxon>Stramenopiles</taxon>
        <taxon>Ochrophyta</taxon>
        <taxon>Pelagophyceae</taxon>
        <taxon>Pelagomonadales</taxon>
        <taxon>Pelagomonadaceae</taxon>
        <taxon>Chrysophaeum</taxon>
    </lineage>
</organism>
<evidence type="ECO:0000256" key="2">
    <source>
        <dbReference type="ARBA" id="ARBA00023002"/>
    </source>
</evidence>
<dbReference type="InterPro" id="IPR029510">
    <property type="entry name" value="Ald_DH_CS_GLU"/>
</dbReference>
<dbReference type="Pfam" id="PF00171">
    <property type="entry name" value="Aldedh"/>
    <property type="match status" value="1"/>
</dbReference>
<dbReference type="Proteomes" id="UP001230188">
    <property type="component" value="Unassembled WGS sequence"/>
</dbReference>
<dbReference type="InterPro" id="IPR016162">
    <property type="entry name" value="Ald_DH_N"/>
</dbReference>
<dbReference type="Gene3D" id="3.40.605.10">
    <property type="entry name" value="Aldehyde Dehydrogenase, Chain A, domain 1"/>
    <property type="match status" value="1"/>
</dbReference>
<comment type="similarity">
    <text evidence="1 3 6">Belongs to the aldehyde dehydrogenase family.</text>
</comment>
<feature type="active site" evidence="4">
    <location>
        <position position="319"/>
    </location>
</feature>
<dbReference type="PIRSF" id="PIRSF036492">
    <property type="entry name" value="ALDH"/>
    <property type="match status" value="1"/>
</dbReference>
<name>A0AAD7U5T9_9STRA</name>
<dbReference type="PANTHER" id="PTHR43570:SF16">
    <property type="entry name" value="ALDEHYDE DEHYDROGENASE TYPE III, ISOFORM Q"/>
    <property type="match status" value="1"/>
</dbReference>